<sequence length="97" mass="9949">MTRALMMGIGLIAGMTIGASPALASAGGTSTAATSDCGPCDKGTDNSRGVDNSFEINIFNNSDNIDNSRYGNNGVFGDKGYYYGDRGYYYGGGGPGH</sequence>
<reference evidence="3 4" key="1">
    <citation type="submission" date="2017-06" db="EMBL/GenBank/DDBJ databases">
        <authorList>
            <person name="Kim H.J."/>
            <person name="Triplett B.A."/>
        </authorList>
    </citation>
    <scope>NUCLEOTIDE SEQUENCE [LARGE SCALE GENOMIC DNA]</scope>
    <source>
        <strain evidence="3 4">DSM 43151</strain>
    </source>
</reference>
<keyword evidence="2" id="KW-0732">Signal</keyword>
<feature type="signal peptide" evidence="2">
    <location>
        <begin position="1"/>
        <end position="26"/>
    </location>
</feature>
<evidence type="ECO:0000313" key="3">
    <source>
        <dbReference type="EMBL" id="SNT12991.1"/>
    </source>
</evidence>
<accession>A0A239K4P4</accession>
<keyword evidence="4" id="KW-1185">Reference proteome</keyword>
<feature type="compositionally biased region" description="Low complexity" evidence="1">
    <location>
        <begin position="23"/>
        <end position="35"/>
    </location>
</feature>
<dbReference type="RefSeq" id="WP_239138927.1">
    <property type="nucleotide sequence ID" value="NZ_BOMU01000135.1"/>
</dbReference>
<feature type="region of interest" description="Disordered" evidence="1">
    <location>
        <begin position="23"/>
        <end position="49"/>
    </location>
</feature>
<dbReference type="Proteomes" id="UP000198415">
    <property type="component" value="Unassembled WGS sequence"/>
</dbReference>
<evidence type="ECO:0000256" key="1">
    <source>
        <dbReference type="SAM" id="MobiDB-lite"/>
    </source>
</evidence>
<dbReference type="EMBL" id="FZNR01000042">
    <property type="protein sequence ID" value="SNT12991.1"/>
    <property type="molecule type" value="Genomic_DNA"/>
</dbReference>
<organism evidence="3 4">
    <name type="scientific">Actinoplanes regularis</name>
    <dbReference type="NCBI Taxonomy" id="52697"/>
    <lineage>
        <taxon>Bacteria</taxon>
        <taxon>Bacillati</taxon>
        <taxon>Actinomycetota</taxon>
        <taxon>Actinomycetes</taxon>
        <taxon>Micromonosporales</taxon>
        <taxon>Micromonosporaceae</taxon>
        <taxon>Actinoplanes</taxon>
    </lineage>
</organism>
<evidence type="ECO:0000256" key="2">
    <source>
        <dbReference type="SAM" id="SignalP"/>
    </source>
</evidence>
<protein>
    <submittedName>
        <fullName evidence="3">Uncharacterized protein</fullName>
    </submittedName>
</protein>
<name>A0A239K4P4_9ACTN</name>
<dbReference type="AlphaFoldDB" id="A0A239K4P4"/>
<gene>
    <name evidence="3" type="ORF">SAMN06264365_14229</name>
</gene>
<feature type="chain" id="PRO_5038792727" evidence="2">
    <location>
        <begin position="27"/>
        <end position="97"/>
    </location>
</feature>
<evidence type="ECO:0000313" key="4">
    <source>
        <dbReference type="Proteomes" id="UP000198415"/>
    </source>
</evidence>
<proteinExistence type="predicted"/>